<dbReference type="InterPro" id="IPR007367">
    <property type="entry name" value="DUF433"/>
</dbReference>
<dbReference type="PANTHER" id="PTHR34849">
    <property type="entry name" value="SSL5025 PROTEIN"/>
    <property type="match status" value="1"/>
</dbReference>
<reference evidence="2" key="1">
    <citation type="submission" date="2016-07" db="EMBL/GenBank/DDBJ databases">
        <title>Frankia sp. NRRL B-16219 Genome sequencing.</title>
        <authorList>
            <person name="Ghodhbane-Gtari F."/>
            <person name="Swanson E."/>
            <person name="Gueddou A."/>
            <person name="Louati M."/>
            <person name="Nouioui I."/>
            <person name="Hezbri K."/>
            <person name="Abebe-Akele F."/>
            <person name="Simpson S."/>
            <person name="Morris K."/>
            <person name="Thomas K."/>
            <person name="Gtari M."/>
            <person name="Tisa L.S."/>
        </authorList>
    </citation>
    <scope>NUCLEOTIDE SEQUENCE [LARGE SCALE GENOMIC DNA]</scope>
    <source>
        <strain evidence="2">NRRL B-16219</strain>
    </source>
</reference>
<sequence length="75" mass="7729">MTIASRITADPAIMAGAPAIRGTRITVSAVLGQLAAGSTVEELLADYPSLTRDDVLAALAFAAETMPQERPFIAA</sequence>
<dbReference type="OrthoDB" id="200074at2"/>
<proteinExistence type="predicted"/>
<comment type="caution">
    <text evidence="1">The sequence shown here is derived from an EMBL/GenBank/DDBJ whole genome shotgun (WGS) entry which is preliminary data.</text>
</comment>
<dbReference type="PANTHER" id="PTHR34849:SF3">
    <property type="entry name" value="SSR2962 PROTEIN"/>
    <property type="match status" value="1"/>
</dbReference>
<dbReference type="EMBL" id="MAXA01000057">
    <property type="protein sequence ID" value="OHV41040.1"/>
    <property type="molecule type" value="Genomic_DNA"/>
</dbReference>
<evidence type="ECO:0000313" key="2">
    <source>
        <dbReference type="Proteomes" id="UP000179769"/>
    </source>
</evidence>
<evidence type="ECO:0008006" key="3">
    <source>
        <dbReference type="Google" id="ProtNLM"/>
    </source>
</evidence>
<dbReference type="SUPFAM" id="SSF46689">
    <property type="entry name" value="Homeodomain-like"/>
    <property type="match status" value="1"/>
</dbReference>
<evidence type="ECO:0000313" key="1">
    <source>
        <dbReference type="EMBL" id="OHV41040.1"/>
    </source>
</evidence>
<protein>
    <recommendedName>
        <fullName evidence="3">Antitoxin</fullName>
    </recommendedName>
</protein>
<dbReference type="Pfam" id="PF04255">
    <property type="entry name" value="DUF433"/>
    <property type="match status" value="1"/>
</dbReference>
<dbReference type="RefSeq" id="WP_071060344.1">
    <property type="nucleotide sequence ID" value="NZ_MAXA01000057.1"/>
</dbReference>
<dbReference type="Proteomes" id="UP000179769">
    <property type="component" value="Unassembled WGS sequence"/>
</dbReference>
<keyword evidence="2" id="KW-1185">Reference proteome</keyword>
<accession>A0A1S1R4C7</accession>
<dbReference type="InterPro" id="IPR009057">
    <property type="entry name" value="Homeodomain-like_sf"/>
</dbReference>
<gene>
    <name evidence="1" type="ORF">BBK14_32275</name>
</gene>
<name>A0A1S1R4C7_9ACTN</name>
<dbReference type="InterPro" id="IPR036388">
    <property type="entry name" value="WH-like_DNA-bd_sf"/>
</dbReference>
<dbReference type="Gene3D" id="1.10.10.10">
    <property type="entry name" value="Winged helix-like DNA-binding domain superfamily/Winged helix DNA-binding domain"/>
    <property type="match status" value="1"/>
</dbReference>
<dbReference type="AlphaFoldDB" id="A0A1S1R4C7"/>
<organism evidence="1 2">
    <name type="scientific">Parafrankia soli</name>
    <dbReference type="NCBI Taxonomy" id="2599596"/>
    <lineage>
        <taxon>Bacteria</taxon>
        <taxon>Bacillati</taxon>
        <taxon>Actinomycetota</taxon>
        <taxon>Actinomycetes</taxon>
        <taxon>Frankiales</taxon>
        <taxon>Frankiaceae</taxon>
        <taxon>Parafrankia</taxon>
    </lineage>
</organism>